<evidence type="ECO:0000256" key="1">
    <source>
        <dbReference type="ARBA" id="ARBA00004571"/>
    </source>
</evidence>
<evidence type="ECO:0000256" key="5">
    <source>
        <dbReference type="ARBA" id="ARBA00023136"/>
    </source>
</evidence>
<evidence type="ECO:0000256" key="3">
    <source>
        <dbReference type="ARBA" id="ARBA00022452"/>
    </source>
</evidence>
<comment type="similarity">
    <text evidence="7">Belongs to the TonB-dependent receptor family.</text>
</comment>
<dbReference type="PROSITE" id="PS52016">
    <property type="entry name" value="TONB_DEPENDENT_REC_3"/>
    <property type="match status" value="1"/>
</dbReference>
<comment type="caution">
    <text evidence="9">The sequence shown here is derived from an EMBL/GenBank/DDBJ whole genome shotgun (WGS) entry which is preliminary data.</text>
</comment>
<keyword evidence="3 7" id="KW-1134">Transmembrane beta strand</keyword>
<evidence type="ECO:0000256" key="6">
    <source>
        <dbReference type="ARBA" id="ARBA00023237"/>
    </source>
</evidence>
<proteinExistence type="inferred from homology"/>
<dbReference type="RefSeq" id="WP_303307028.1">
    <property type="nucleotide sequence ID" value="NZ_JAODOP010000004.1"/>
</dbReference>
<evidence type="ECO:0000256" key="2">
    <source>
        <dbReference type="ARBA" id="ARBA00022448"/>
    </source>
</evidence>
<organism evidence="9 10">
    <name type="scientific">Flavivirga spongiicola</name>
    <dbReference type="NCBI Taxonomy" id="421621"/>
    <lineage>
        <taxon>Bacteria</taxon>
        <taxon>Pseudomonadati</taxon>
        <taxon>Bacteroidota</taxon>
        <taxon>Flavobacteriia</taxon>
        <taxon>Flavobacteriales</taxon>
        <taxon>Flavobacteriaceae</taxon>
        <taxon>Flavivirga</taxon>
    </lineage>
</organism>
<dbReference type="Gene3D" id="2.170.130.10">
    <property type="entry name" value="TonB-dependent receptor, plug domain"/>
    <property type="match status" value="1"/>
</dbReference>
<dbReference type="InterPro" id="IPR023996">
    <property type="entry name" value="TonB-dep_OMP_SusC/RagA"/>
</dbReference>
<accession>A0ABU7XVI4</accession>
<evidence type="ECO:0000259" key="8">
    <source>
        <dbReference type="Pfam" id="PF07715"/>
    </source>
</evidence>
<name>A0ABU7XVI4_9FLAO</name>
<protein>
    <submittedName>
        <fullName evidence="9">SusC/RagA family TonB-linked outer membrane protein</fullName>
    </submittedName>
</protein>
<dbReference type="EMBL" id="JAODOP010000004">
    <property type="protein sequence ID" value="MEF3834713.1"/>
    <property type="molecule type" value="Genomic_DNA"/>
</dbReference>
<dbReference type="InterPro" id="IPR039426">
    <property type="entry name" value="TonB-dep_rcpt-like"/>
</dbReference>
<dbReference type="Pfam" id="PF13715">
    <property type="entry name" value="CarbopepD_reg_2"/>
    <property type="match status" value="1"/>
</dbReference>
<gene>
    <name evidence="9" type="ORF">N1F79_16360</name>
</gene>
<dbReference type="NCBIfam" id="TIGR04056">
    <property type="entry name" value="OMP_RagA_SusC"/>
    <property type="match status" value="1"/>
</dbReference>
<dbReference type="InterPro" id="IPR023997">
    <property type="entry name" value="TonB-dep_OMP_SusC/RagA_CS"/>
</dbReference>
<keyword evidence="10" id="KW-1185">Reference proteome</keyword>
<keyword evidence="2 7" id="KW-0813">Transport</keyword>
<dbReference type="Gene3D" id="2.40.170.20">
    <property type="entry name" value="TonB-dependent receptor, beta-barrel domain"/>
    <property type="match status" value="1"/>
</dbReference>
<keyword evidence="4 7" id="KW-0812">Transmembrane</keyword>
<sequence length="1201" mass="134615">MKSLTVFLVLFSLYSFSNSYSQNKKLRIEIKEGTLMNMIESIENQSEFVFIYNDEVLPELLKALGNIQIKNKSIYKVLDRVLNKEKLIYSINERQVILNKKEEILQQQISGKVTGADGLPLPGVNIIIEGTSRGAQTDFNGVYSINASEGEILKVSFIGMKTQFITVGSNTTIDIVMEEDLEDLDAVVITGYQNVRRELFTGASQTIKAKDIKLDGVADISRALEGRAAGVNVQNVTGTFGASPRITIRGSSSILGDTKPIWIIDGVIQEEIVSLSLSDLVSGDPNTLLSSAVAGLNASDVESFEILKDASATALYGARALNGVVVITTKTGKKNQKPAFNYSAEFAVRDIPRYSNYDLLNSQETVSIYREMESKGFLNLPDSFQGRYGGIYNIMYRAINNFDPTTGQFQLENTPEAKARFLQQFELANTNWFKTLFNQTPTQTHTLSFSSGSETSTSYASLGYFTDGGWTIADRVRRITGNLRNSYYLLDDKLKITTQLQGSIRNQLAPGTFARQENNVNGSFTREFDINPFSYALNTSRAIRPRDNNGNLEYSRYNWAPFNILDEIRNNSLELNVTDIKFQGQAEYEINDNLTYNFLGSARYATSNSDHSVTENSNVAAAYRANETTLVQDANTFLFTDPDEPNSRPRVVLPVGGILTTGKNTLVTYTFRNAIDYTKRFNDDLHGIRIYGGQEYRYTDRAQSSNTGYGYQFSRGGTVFTDPDILKKAILEGNDYFSASETRQREVSFFANVTYDFDKKYVLNVTGNYEGSNRAGKSSESRWLPTYTIGGKWNIDKEDFIKNSGVISSLAFRPSYGLVGLLADNVSNNLPVFRNQITDRLNPNDRENFIDIEDLQNTELTWEKTLELNLGLDVGFLNNRILLNFDAYFRKGEDLIDLIRTSGVGGESLKFGNNSEMTTNGIEFQLNTVNIDTDDFSWKTGFNISHFNQEITSLKQKPNVFDLVVGTGRGNAVGFPRGSLFSYKFEGLNEFGLPTFFLNDPDLDSISDIDFQETDDILDYLVYEGPTEANVSGGLANNFKYKNWDLSFFISFSAGNKIRLAPSYASEYNDLDVFPREFINRWLVPGDENTTKVPVIASQSLIQAYGENDLRRAYNAYNYSTERVADGDFVRMKNISLGYSFDKQTLDQLGVSSFRLSLQSTNPFLIYSDSKLGGQDPEFFRSGGVAYPISRMFTFSLNIGF</sequence>
<dbReference type="InterPro" id="IPR036942">
    <property type="entry name" value="Beta-barrel_TonB_sf"/>
</dbReference>
<evidence type="ECO:0000256" key="4">
    <source>
        <dbReference type="ARBA" id="ARBA00022692"/>
    </source>
</evidence>
<evidence type="ECO:0000313" key="9">
    <source>
        <dbReference type="EMBL" id="MEF3834713.1"/>
    </source>
</evidence>
<dbReference type="SUPFAM" id="SSF49464">
    <property type="entry name" value="Carboxypeptidase regulatory domain-like"/>
    <property type="match status" value="1"/>
</dbReference>
<evidence type="ECO:0000256" key="7">
    <source>
        <dbReference type="PROSITE-ProRule" id="PRU01360"/>
    </source>
</evidence>
<dbReference type="InterPro" id="IPR008969">
    <property type="entry name" value="CarboxyPept-like_regulatory"/>
</dbReference>
<dbReference type="Gene3D" id="2.60.40.1120">
    <property type="entry name" value="Carboxypeptidase-like, regulatory domain"/>
    <property type="match status" value="1"/>
</dbReference>
<dbReference type="Proteomes" id="UP001337305">
    <property type="component" value="Unassembled WGS sequence"/>
</dbReference>
<dbReference type="SUPFAM" id="SSF56935">
    <property type="entry name" value="Porins"/>
    <property type="match status" value="1"/>
</dbReference>
<dbReference type="InterPro" id="IPR037066">
    <property type="entry name" value="Plug_dom_sf"/>
</dbReference>
<evidence type="ECO:0000313" key="10">
    <source>
        <dbReference type="Proteomes" id="UP001337305"/>
    </source>
</evidence>
<keyword evidence="6 7" id="KW-0998">Cell outer membrane</keyword>
<dbReference type="Pfam" id="PF07715">
    <property type="entry name" value="Plug"/>
    <property type="match status" value="1"/>
</dbReference>
<dbReference type="InterPro" id="IPR012910">
    <property type="entry name" value="Plug_dom"/>
</dbReference>
<dbReference type="NCBIfam" id="TIGR04057">
    <property type="entry name" value="SusC_RagA_signa"/>
    <property type="match status" value="1"/>
</dbReference>
<keyword evidence="5 7" id="KW-0472">Membrane</keyword>
<comment type="subcellular location">
    <subcellularLocation>
        <location evidence="1 7">Cell outer membrane</location>
        <topology evidence="1 7">Multi-pass membrane protein</topology>
    </subcellularLocation>
</comment>
<reference evidence="9 10" key="1">
    <citation type="submission" date="2022-09" db="EMBL/GenBank/DDBJ databases">
        <title>Genome sequencing of Flavivirga sp. MEBiC05379.</title>
        <authorList>
            <person name="Oh H.-M."/>
            <person name="Kwon K.K."/>
            <person name="Park M.J."/>
            <person name="Yang S.-H."/>
        </authorList>
    </citation>
    <scope>NUCLEOTIDE SEQUENCE [LARGE SCALE GENOMIC DNA]</scope>
    <source>
        <strain evidence="9 10">MEBiC05379</strain>
    </source>
</reference>
<feature type="domain" description="TonB-dependent receptor plug" evidence="8">
    <location>
        <begin position="201"/>
        <end position="324"/>
    </location>
</feature>